<organism evidence="2 3">
    <name type="scientific">Nezara viridula</name>
    <name type="common">Southern green stink bug</name>
    <name type="synonym">Cimex viridulus</name>
    <dbReference type="NCBI Taxonomy" id="85310"/>
    <lineage>
        <taxon>Eukaryota</taxon>
        <taxon>Metazoa</taxon>
        <taxon>Ecdysozoa</taxon>
        <taxon>Arthropoda</taxon>
        <taxon>Hexapoda</taxon>
        <taxon>Insecta</taxon>
        <taxon>Pterygota</taxon>
        <taxon>Neoptera</taxon>
        <taxon>Paraneoptera</taxon>
        <taxon>Hemiptera</taxon>
        <taxon>Heteroptera</taxon>
        <taxon>Panheteroptera</taxon>
        <taxon>Pentatomomorpha</taxon>
        <taxon>Pentatomoidea</taxon>
        <taxon>Pentatomidae</taxon>
        <taxon>Pentatominae</taxon>
        <taxon>Nezara</taxon>
    </lineage>
</organism>
<proteinExistence type="predicted"/>
<feature type="compositionally biased region" description="Polar residues" evidence="1">
    <location>
        <begin position="41"/>
        <end position="51"/>
    </location>
</feature>
<dbReference type="AlphaFoldDB" id="A0A9P0MIY3"/>
<accession>A0A9P0MIY3</accession>
<feature type="compositionally biased region" description="Basic and acidic residues" evidence="1">
    <location>
        <begin position="13"/>
        <end position="40"/>
    </location>
</feature>
<dbReference type="Proteomes" id="UP001152798">
    <property type="component" value="Chromosome 4"/>
</dbReference>
<keyword evidence="3" id="KW-1185">Reference proteome</keyword>
<gene>
    <name evidence="2" type="ORF">NEZAVI_LOCUS8541</name>
</gene>
<feature type="region of interest" description="Disordered" evidence="1">
    <location>
        <begin position="1"/>
        <end position="54"/>
    </location>
</feature>
<reference evidence="2" key="1">
    <citation type="submission" date="2022-01" db="EMBL/GenBank/DDBJ databases">
        <authorList>
            <person name="King R."/>
        </authorList>
    </citation>
    <scope>NUCLEOTIDE SEQUENCE</scope>
</reference>
<dbReference type="EMBL" id="OV725080">
    <property type="protein sequence ID" value="CAH1398993.1"/>
    <property type="molecule type" value="Genomic_DNA"/>
</dbReference>
<protein>
    <submittedName>
        <fullName evidence="2">Uncharacterized protein</fullName>
    </submittedName>
</protein>
<evidence type="ECO:0000313" key="2">
    <source>
        <dbReference type="EMBL" id="CAH1398993.1"/>
    </source>
</evidence>
<evidence type="ECO:0000256" key="1">
    <source>
        <dbReference type="SAM" id="MobiDB-lite"/>
    </source>
</evidence>
<evidence type="ECO:0000313" key="3">
    <source>
        <dbReference type="Proteomes" id="UP001152798"/>
    </source>
</evidence>
<name>A0A9P0MIY3_NEZVI</name>
<sequence>MANNALSPGGNREILRKSSNRDKPGGNENKKRTENQRDGTRSVQQNATSPAAFTVRHSEEFEFYPHSLRR</sequence>